<evidence type="ECO:0000313" key="17">
    <source>
        <dbReference type="Proteomes" id="UP001178148"/>
    </source>
</evidence>
<name>A0AA90SDU8_9GAMM</name>
<dbReference type="PROSITE" id="PS00371">
    <property type="entry name" value="PTS_EIIA_TYPE_1_HIS"/>
    <property type="match status" value="1"/>
</dbReference>
<keyword evidence="13" id="KW-0460">Magnesium</keyword>
<keyword evidence="8" id="KW-0762">Sugar transport</keyword>
<comment type="caution">
    <text evidence="16">The sequence shown here is derived from an EMBL/GenBank/DDBJ whole genome shotgun (WGS) entry which is preliminary data.</text>
</comment>
<dbReference type="Pfam" id="PF02896">
    <property type="entry name" value="PEP-utilizers_C"/>
    <property type="match status" value="1"/>
</dbReference>
<dbReference type="InterPro" id="IPR008279">
    <property type="entry name" value="PEP-util_enz_mobile_dom"/>
</dbReference>
<dbReference type="InterPro" id="IPR006318">
    <property type="entry name" value="PTS_EI-like"/>
</dbReference>
<dbReference type="PRINTS" id="PR01736">
    <property type="entry name" value="PHPHTRNFRASE"/>
</dbReference>
<evidence type="ECO:0000256" key="10">
    <source>
        <dbReference type="ARBA" id="ARBA00022683"/>
    </source>
</evidence>
<dbReference type="SUPFAM" id="SSF47831">
    <property type="entry name" value="Enzyme I of the PEP:sugar phosphotransferase system HPr-binding (sub)domain"/>
    <property type="match status" value="1"/>
</dbReference>
<reference evidence="16 17" key="1">
    <citation type="journal article" date="2023" name="bioRxiv">
        <title>An intranuclear bacterial parasite of deep-sea mussels expresses apoptosis inhibitors acquired from its host.</title>
        <authorList>
            <person name="Gonzalez Porras M.A."/>
            <person name="Assie A."/>
            <person name="Tietjen M."/>
            <person name="Violette M."/>
            <person name="Kleiner M."/>
            <person name="Gruber-Vodicka H."/>
            <person name="Dubilier N."/>
            <person name="Leisch N."/>
        </authorList>
    </citation>
    <scope>NUCLEOTIDE SEQUENCE [LARGE SCALE GENOMIC DNA]</scope>
    <source>
        <strain evidence="16">IAP13</strain>
    </source>
</reference>
<evidence type="ECO:0000256" key="12">
    <source>
        <dbReference type="ARBA" id="ARBA00022777"/>
    </source>
</evidence>
<feature type="domain" description="PTS EIIA type-1" evidence="14">
    <location>
        <begin position="30"/>
        <end position="134"/>
    </location>
</feature>
<evidence type="ECO:0000313" key="16">
    <source>
        <dbReference type="EMBL" id="MDP0589737.1"/>
    </source>
</evidence>
<dbReference type="InterPro" id="IPR036637">
    <property type="entry name" value="Phosphohistidine_dom_sf"/>
</dbReference>
<dbReference type="Gene3D" id="3.50.30.10">
    <property type="entry name" value="Phosphohistidine domain"/>
    <property type="match status" value="1"/>
</dbReference>
<dbReference type="NCBIfam" id="TIGR01003">
    <property type="entry name" value="PTS_HPr_family"/>
    <property type="match status" value="1"/>
</dbReference>
<keyword evidence="11" id="KW-0479">Metal-binding</keyword>
<dbReference type="Pfam" id="PF00381">
    <property type="entry name" value="PTS-HPr"/>
    <property type="match status" value="1"/>
</dbReference>
<keyword evidence="10" id="KW-0598">Phosphotransferase system</keyword>
<dbReference type="EMBL" id="JASXSV010000019">
    <property type="protein sequence ID" value="MDP0589737.1"/>
    <property type="molecule type" value="Genomic_DNA"/>
</dbReference>
<dbReference type="FunFam" id="2.70.70.10:FF:000001">
    <property type="entry name" value="PTS system glucose-specific IIA component"/>
    <property type="match status" value="1"/>
</dbReference>
<evidence type="ECO:0000256" key="9">
    <source>
        <dbReference type="ARBA" id="ARBA00022679"/>
    </source>
</evidence>
<keyword evidence="9 16" id="KW-0808">Transferase</keyword>
<dbReference type="InterPro" id="IPR000032">
    <property type="entry name" value="HPr-like"/>
</dbReference>
<dbReference type="PROSITE" id="PS51350">
    <property type="entry name" value="PTS_HPR_DOM"/>
    <property type="match status" value="1"/>
</dbReference>
<dbReference type="Gene3D" id="3.30.1340.10">
    <property type="entry name" value="HPr-like"/>
    <property type="match status" value="1"/>
</dbReference>
<evidence type="ECO:0000259" key="14">
    <source>
        <dbReference type="PROSITE" id="PS51093"/>
    </source>
</evidence>
<dbReference type="Proteomes" id="UP001178148">
    <property type="component" value="Unassembled WGS sequence"/>
</dbReference>
<dbReference type="Gene3D" id="1.10.274.10">
    <property type="entry name" value="PtsI, HPr-binding domain"/>
    <property type="match status" value="1"/>
</dbReference>
<keyword evidence="17" id="KW-1185">Reference proteome</keyword>
<keyword evidence="12" id="KW-0418">Kinase</keyword>
<sequence>MNRSLPPVQHDTLLLAPISGPIIPIHEVPDPVFAGRMLGDGIAIDPVDNIVLAPIDAEVIQLHGAHHALTLKTDTGIEILIHVGLDTVALRGEGFSPQVSEGDRVTVGQPLLQFDADYLACHARSLITVIVLISPENVIISNLASGHVCAGNDCLFEISTAQGSTSHDTVQKLRAPDAESTVIILNKEGFHARPSAMLAKQCRDIPSKVILSYNGIDARGDSVTEIMKLNTRFGSTVTIKAWGDDAQTAVTAVITAIESGLGEEIGTSTKEMPPADEMESPLLDNADSDPRYLQGIIAAPGLSVGHITHIRRRHIEFKEWVSDATAEQNSLNSAITDVCTELHQLVSQLVKADEQQQSDIFNAHLQLLKDPALTETASRLINEGHSSAWSWNNSVNQQVKELQALDNPLLADRAADIDDVGQRVLAELTGFSQGTENWPENAIPVYLTITPSDILSLDRTRIVGVCSLEGGASSHVAIIARSLCIPFLAGMDSRINDQPNGATVILNADSGHILLSPSDVEIRQCNTQKAVIESAYQAALKTAGENAITRDGVTVEVAANVGSLEEAQEAVKLGATGIGLLRTEFLYLNRSIEPSEDEQTEIYSNILGIMGKERPVIIRTLDVGGDKPLLYLPIPAEANPFLGERGIRVGINRPSLLRRQVRALLRSANAGKLRIMLPMIASLEEFSVVKQLINEECDQFKTTAELGIMIEVPSAALMARELAREADFFSIGTNDLTQYTLAMDRGHPRLARRVDSLHPAVLRLIAMTVEGAAAENRWTGICGGIASDVTAVPLLLGLGVDELSVSVPSIPLVKARIRELSLADCHALAKQALTMNDAPQVRALLAQWNEE</sequence>
<dbReference type="Gene3D" id="3.20.20.60">
    <property type="entry name" value="Phosphoenolpyruvate-binding domains"/>
    <property type="match status" value="1"/>
</dbReference>
<dbReference type="GO" id="GO:0008965">
    <property type="term" value="F:phosphoenolpyruvate-protein phosphotransferase activity"/>
    <property type="evidence" value="ECO:0007669"/>
    <property type="project" value="UniProtKB-EC"/>
</dbReference>
<evidence type="ECO:0000256" key="2">
    <source>
        <dbReference type="ARBA" id="ARBA00001946"/>
    </source>
</evidence>
<dbReference type="Pfam" id="PF05524">
    <property type="entry name" value="PEP-utilisers_N"/>
    <property type="match status" value="1"/>
</dbReference>
<dbReference type="NCBIfam" id="TIGR00830">
    <property type="entry name" value="PTBA"/>
    <property type="match status" value="1"/>
</dbReference>
<evidence type="ECO:0000256" key="13">
    <source>
        <dbReference type="ARBA" id="ARBA00022842"/>
    </source>
</evidence>
<comment type="subcellular location">
    <subcellularLocation>
        <location evidence="3">Cytoplasm</location>
    </subcellularLocation>
</comment>
<dbReference type="Pfam" id="PF00391">
    <property type="entry name" value="PEP-utilizers"/>
    <property type="match status" value="1"/>
</dbReference>
<dbReference type="NCBIfam" id="TIGR01417">
    <property type="entry name" value="PTS_I_fam"/>
    <property type="match status" value="1"/>
</dbReference>
<gene>
    <name evidence="16" type="primary">ptsP</name>
    <name evidence="16" type="ORF">QS748_11330</name>
</gene>
<evidence type="ECO:0000256" key="7">
    <source>
        <dbReference type="ARBA" id="ARBA00022490"/>
    </source>
</evidence>
<evidence type="ECO:0000256" key="5">
    <source>
        <dbReference type="ARBA" id="ARBA00012232"/>
    </source>
</evidence>
<dbReference type="PANTHER" id="PTHR46244:SF6">
    <property type="entry name" value="PHOSPHOENOLPYRUVATE-PROTEIN PHOSPHOTRANSFERASE"/>
    <property type="match status" value="1"/>
</dbReference>
<dbReference type="Pfam" id="PF00358">
    <property type="entry name" value="PTS_EIIA_1"/>
    <property type="match status" value="1"/>
</dbReference>
<comment type="similarity">
    <text evidence="4">Belongs to the PEP-utilizing enzyme family.</text>
</comment>
<feature type="domain" description="HPr" evidence="15">
    <location>
        <begin position="177"/>
        <end position="264"/>
    </location>
</feature>
<dbReference type="InterPro" id="IPR000121">
    <property type="entry name" value="PEP_util_C"/>
</dbReference>
<dbReference type="SUPFAM" id="SSF55594">
    <property type="entry name" value="HPr-like"/>
    <property type="match status" value="1"/>
</dbReference>
<evidence type="ECO:0000256" key="4">
    <source>
        <dbReference type="ARBA" id="ARBA00007837"/>
    </source>
</evidence>
<dbReference type="PRINTS" id="PR00107">
    <property type="entry name" value="PHOSPHOCPHPR"/>
</dbReference>
<dbReference type="GO" id="GO:0005737">
    <property type="term" value="C:cytoplasm"/>
    <property type="evidence" value="ECO:0007669"/>
    <property type="project" value="UniProtKB-SubCell"/>
</dbReference>
<dbReference type="PROSITE" id="PS51093">
    <property type="entry name" value="PTS_EIIA_TYPE_1"/>
    <property type="match status" value="1"/>
</dbReference>
<comment type="cofactor">
    <cofactor evidence="2">
        <name>Mg(2+)</name>
        <dbReference type="ChEBI" id="CHEBI:18420"/>
    </cofactor>
</comment>
<dbReference type="PROSITE" id="PS00742">
    <property type="entry name" value="PEP_ENZYMES_2"/>
    <property type="match status" value="1"/>
</dbReference>
<evidence type="ECO:0000256" key="11">
    <source>
        <dbReference type="ARBA" id="ARBA00022723"/>
    </source>
</evidence>
<dbReference type="GO" id="GO:0016301">
    <property type="term" value="F:kinase activity"/>
    <property type="evidence" value="ECO:0007669"/>
    <property type="project" value="UniProtKB-KW"/>
</dbReference>
<dbReference type="SUPFAM" id="SSF51261">
    <property type="entry name" value="Duplicated hybrid motif"/>
    <property type="match status" value="1"/>
</dbReference>
<dbReference type="GO" id="GO:0009401">
    <property type="term" value="P:phosphoenolpyruvate-dependent sugar phosphotransferase system"/>
    <property type="evidence" value="ECO:0007669"/>
    <property type="project" value="UniProtKB-KW"/>
</dbReference>
<dbReference type="EC" id="2.7.3.9" evidence="5"/>
<evidence type="ECO:0000256" key="8">
    <source>
        <dbReference type="ARBA" id="ARBA00022597"/>
    </source>
</evidence>
<dbReference type="PANTHER" id="PTHR46244">
    <property type="entry name" value="PHOSPHOENOLPYRUVATE-PROTEIN PHOSPHOTRANSFERASE"/>
    <property type="match status" value="1"/>
</dbReference>
<dbReference type="SUPFAM" id="SSF51621">
    <property type="entry name" value="Phosphoenolpyruvate/pyruvate domain"/>
    <property type="match status" value="1"/>
</dbReference>
<evidence type="ECO:0000259" key="15">
    <source>
        <dbReference type="PROSITE" id="PS51350"/>
    </source>
</evidence>
<dbReference type="InterPro" id="IPR040442">
    <property type="entry name" value="Pyrv_kinase-like_dom_sf"/>
</dbReference>
<dbReference type="InterPro" id="IPR050499">
    <property type="entry name" value="PEP-utilizing_PTS_enzyme"/>
</dbReference>
<proteinExistence type="inferred from homology"/>
<dbReference type="InterPro" id="IPR035895">
    <property type="entry name" value="HPr-like_sf"/>
</dbReference>
<evidence type="ECO:0000256" key="6">
    <source>
        <dbReference type="ARBA" id="ARBA00022448"/>
    </source>
</evidence>
<dbReference type="InterPro" id="IPR008731">
    <property type="entry name" value="PTS_EIN"/>
</dbReference>
<keyword evidence="7" id="KW-0963">Cytoplasm</keyword>
<evidence type="ECO:0000256" key="3">
    <source>
        <dbReference type="ARBA" id="ARBA00004496"/>
    </source>
</evidence>
<dbReference type="InterPro" id="IPR001127">
    <property type="entry name" value="PTS_EIIA_1_perm"/>
</dbReference>
<keyword evidence="6" id="KW-0813">Transport</keyword>
<dbReference type="InterPro" id="IPR023151">
    <property type="entry name" value="PEP_util_CS"/>
</dbReference>
<dbReference type="GO" id="GO:0046872">
    <property type="term" value="F:metal ion binding"/>
    <property type="evidence" value="ECO:0007669"/>
    <property type="project" value="UniProtKB-KW"/>
</dbReference>
<accession>A0AA90SDU8</accession>
<protein>
    <recommendedName>
        <fullName evidence="5">phosphoenolpyruvate--protein phosphotransferase</fullName>
        <ecNumber evidence="5">2.7.3.9</ecNumber>
    </recommendedName>
</protein>
<comment type="catalytic activity">
    <reaction evidence="1">
        <text>L-histidyl-[protein] + phosphoenolpyruvate = N(pros)-phospho-L-histidyl-[protein] + pyruvate</text>
        <dbReference type="Rhea" id="RHEA:23880"/>
        <dbReference type="Rhea" id="RHEA-COMP:9745"/>
        <dbReference type="Rhea" id="RHEA-COMP:9746"/>
        <dbReference type="ChEBI" id="CHEBI:15361"/>
        <dbReference type="ChEBI" id="CHEBI:29979"/>
        <dbReference type="ChEBI" id="CHEBI:58702"/>
        <dbReference type="ChEBI" id="CHEBI:64837"/>
        <dbReference type="EC" id="2.7.3.9"/>
    </reaction>
</comment>
<evidence type="ECO:0000256" key="1">
    <source>
        <dbReference type="ARBA" id="ARBA00000683"/>
    </source>
</evidence>
<dbReference type="SUPFAM" id="SSF52009">
    <property type="entry name" value="Phosphohistidine domain"/>
    <property type="match status" value="1"/>
</dbReference>
<dbReference type="AlphaFoldDB" id="A0AA90SDU8"/>
<dbReference type="InterPro" id="IPR011055">
    <property type="entry name" value="Dup_hybrid_motif"/>
</dbReference>
<dbReference type="InterPro" id="IPR036618">
    <property type="entry name" value="PtsI_HPr-bd_sf"/>
</dbReference>
<dbReference type="InterPro" id="IPR015813">
    <property type="entry name" value="Pyrv/PenolPyrv_kinase-like_dom"/>
</dbReference>
<dbReference type="Gene3D" id="2.70.70.10">
    <property type="entry name" value="Glucose Permease (Domain IIA)"/>
    <property type="match status" value="1"/>
</dbReference>
<organism evidence="16 17">
    <name type="scientific">Candidatus Endonucleibacter bathymodioli</name>
    <dbReference type="NCBI Taxonomy" id="539814"/>
    <lineage>
        <taxon>Bacteria</taxon>
        <taxon>Pseudomonadati</taxon>
        <taxon>Pseudomonadota</taxon>
        <taxon>Gammaproteobacteria</taxon>
        <taxon>Oceanospirillales</taxon>
        <taxon>Endozoicomonadaceae</taxon>
        <taxon>Candidatus Endonucleibacter</taxon>
    </lineage>
</organism>